<dbReference type="AlphaFoldDB" id="A0A5C3NTZ2"/>
<keyword evidence="2" id="KW-1185">Reference proteome</keyword>
<proteinExistence type="predicted"/>
<sequence length="188" mass="20625">MAFADPRIDLLYSRSLHGTRDLPVFQMYSGGSATRRRSGYISTASISPLTLFCPRSVCSKDLPRTVIMWGSPSDHWLCEGRRISLRKMGVAVSSTGVRSALRGATPTTSTVDMVCTFCSNRKTICSTVTSWAYELCPLPHASIAASYGRPISLCMHTRHVQSPTQCGCELCSIRNRGARRTKVGFGPR</sequence>
<dbReference type="EMBL" id="ML213503">
    <property type="protein sequence ID" value="TFK57221.1"/>
    <property type="molecule type" value="Genomic_DNA"/>
</dbReference>
<organism evidence="1 2">
    <name type="scientific">Heliocybe sulcata</name>
    <dbReference type="NCBI Taxonomy" id="5364"/>
    <lineage>
        <taxon>Eukaryota</taxon>
        <taxon>Fungi</taxon>
        <taxon>Dikarya</taxon>
        <taxon>Basidiomycota</taxon>
        <taxon>Agaricomycotina</taxon>
        <taxon>Agaricomycetes</taxon>
        <taxon>Gloeophyllales</taxon>
        <taxon>Gloeophyllaceae</taxon>
        <taxon>Heliocybe</taxon>
    </lineage>
</organism>
<reference evidence="1 2" key="1">
    <citation type="journal article" date="2019" name="Nat. Ecol. Evol.">
        <title>Megaphylogeny resolves global patterns of mushroom evolution.</title>
        <authorList>
            <person name="Varga T."/>
            <person name="Krizsan K."/>
            <person name="Foldi C."/>
            <person name="Dima B."/>
            <person name="Sanchez-Garcia M."/>
            <person name="Sanchez-Ramirez S."/>
            <person name="Szollosi G.J."/>
            <person name="Szarkandi J.G."/>
            <person name="Papp V."/>
            <person name="Albert L."/>
            <person name="Andreopoulos W."/>
            <person name="Angelini C."/>
            <person name="Antonin V."/>
            <person name="Barry K.W."/>
            <person name="Bougher N.L."/>
            <person name="Buchanan P."/>
            <person name="Buyck B."/>
            <person name="Bense V."/>
            <person name="Catcheside P."/>
            <person name="Chovatia M."/>
            <person name="Cooper J."/>
            <person name="Damon W."/>
            <person name="Desjardin D."/>
            <person name="Finy P."/>
            <person name="Geml J."/>
            <person name="Haridas S."/>
            <person name="Hughes K."/>
            <person name="Justo A."/>
            <person name="Karasinski D."/>
            <person name="Kautmanova I."/>
            <person name="Kiss B."/>
            <person name="Kocsube S."/>
            <person name="Kotiranta H."/>
            <person name="LaButti K.M."/>
            <person name="Lechner B.E."/>
            <person name="Liimatainen K."/>
            <person name="Lipzen A."/>
            <person name="Lukacs Z."/>
            <person name="Mihaltcheva S."/>
            <person name="Morgado L.N."/>
            <person name="Niskanen T."/>
            <person name="Noordeloos M.E."/>
            <person name="Ohm R.A."/>
            <person name="Ortiz-Santana B."/>
            <person name="Ovrebo C."/>
            <person name="Racz N."/>
            <person name="Riley R."/>
            <person name="Savchenko A."/>
            <person name="Shiryaev A."/>
            <person name="Soop K."/>
            <person name="Spirin V."/>
            <person name="Szebenyi C."/>
            <person name="Tomsovsky M."/>
            <person name="Tulloss R.E."/>
            <person name="Uehling J."/>
            <person name="Grigoriev I.V."/>
            <person name="Vagvolgyi C."/>
            <person name="Papp T."/>
            <person name="Martin F.M."/>
            <person name="Miettinen O."/>
            <person name="Hibbett D.S."/>
            <person name="Nagy L.G."/>
        </authorList>
    </citation>
    <scope>NUCLEOTIDE SEQUENCE [LARGE SCALE GENOMIC DNA]</scope>
    <source>
        <strain evidence="1 2">OMC1185</strain>
    </source>
</reference>
<accession>A0A5C3NTZ2</accession>
<dbReference type="Proteomes" id="UP000305948">
    <property type="component" value="Unassembled WGS sequence"/>
</dbReference>
<evidence type="ECO:0000313" key="1">
    <source>
        <dbReference type="EMBL" id="TFK57221.1"/>
    </source>
</evidence>
<gene>
    <name evidence="1" type="ORF">OE88DRAFT_111613</name>
</gene>
<evidence type="ECO:0000313" key="2">
    <source>
        <dbReference type="Proteomes" id="UP000305948"/>
    </source>
</evidence>
<name>A0A5C3NTZ2_9AGAM</name>
<protein>
    <submittedName>
        <fullName evidence="1">Uncharacterized protein</fullName>
    </submittedName>
</protein>